<evidence type="ECO:0000256" key="2">
    <source>
        <dbReference type="SAM" id="SignalP"/>
    </source>
</evidence>
<protein>
    <recommendedName>
        <fullName evidence="5">OmpA-like domain-containing protein</fullName>
    </recommendedName>
</protein>
<gene>
    <name evidence="3" type="ORF">DSYM_29570</name>
</gene>
<dbReference type="Proteomes" id="UP000662914">
    <property type="component" value="Chromosome"/>
</dbReference>
<evidence type="ECO:0000313" key="3">
    <source>
        <dbReference type="EMBL" id="BBO22258.1"/>
    </source>
</evidence>
<name>A0A809R6E3_9PROT</name>
<dbReference type="SUPFAM" id="SSF103088">
    <property type="entry name" value="OmpA-like"/>
    <property type="match status" value="1"/>
</dbReference>
<reference evidence="3" key="1">
    <citation type="journal article" name="DNA Res.">
        <title>The physiological potential of anammox bacteria as revealed by their core genome structure.</title>
        <authorList>
            <person name="Okubo T."/>
            <person name="Toyoda A."/>
            <person name="Fukuhara K."/>
            <person name="Uchiyama I."/>
            <person name="Harigaya Y."/>
            <person name="Kuroiwa M."/>
            <person name="Suzuki T."/>
            <person name="Murakami Y."/>
            <person name="Suwa Y."/>
            <person name="Takami H."/>
        </authorList>
    </citation>
    <scope>NUCLEOTIDE SEQUENCE</scope>
    <source>
        <strain evidence="3">317325-3</strain>
    </source>
</reference>
<dbReference type="InterPro" id="IPR036737">
    <property type="entry name" value="OmpA-like_sf"/>
</dbReference>
<organism evidence="3 4">
    <name type="scientific">Candidatus Desulfobacillus denitrificans</name>
    <dbReference type="NCBI Taxonomy" id="2608985"/>
    <lineage>
        <taxon>Bacteria</taxon>
        <taxon>Pseudomonadati</taxon>
        <taxon>Pseudomonadota</taxon>
        <taxon>Betaproteobacteria</taxon>
        <taxon>Candidatus Desulfobacillus</taxon>
    </lineage>
</organism>
<evidence type="ECO:0008006" key="5">
    <source>
        <dbReference type="Google" id="ProtNLM"/>
    </source>
</evidence>
<dbReference type="Gene3D" id="3.30.1330.60">
    <property type="entry name" value="OmpA-like domain"/>
    <property type="match status" value="1"/>
</dbReference>
<dbReference type="AlphaFoldDB" id="A0A809R6E3"/>
<dbReference type="EMBL" id="AP021857">
    <property type="protein sequence ID" value="BBO22258.1"/>
    <property type="molecule type" value="Genomic_DNA"/>
</dbReference>
<sequence length="177" mass="18831">MKFAVPLLLACLLSTAGCVANSPFGLTRPAAEDPPQAAAAAPAAAPAAASAVPARPAAVESQAGAAPQDTPPDAVIKLAPGSRRLTQEMEARLAAIAARAREDDRIIVRLESYVPGGGSPSLNLLRSEQSLQLVKQRLLDLDVNPRRILLAPFGEAYDTARDERRHWVEIYLVRPRL</sequence>
<dbReference type="PROSITE" id="PS51257">
    <property type="entry name" value="PROKAR_LIPOPROTEIN"/>
    <property type="match status" value="1"/>
</dbReference>
<proteinExistence type="predicted"/>
<feature type="chain" id="PRO_5035266165" description="OmpA-like domain-containing protein" evidence="2">
    <location>
        <begin position="21"/>
        <end position="177"/>
    </location>
</feature>
<keyword evidence="2" id="KW-0732">Signal</keyword>
<accession>A0A809R6E3</accession>
<feature type="signal peptide" evidence="2">
    <location>
        <begin position="1"/>
        <end position="20"/>
    </location>
</feature>
<feature type="region of interest" description="Disordered" evidence="1">
    <location>
        <begin position="51"/>
        <end position="73"/>
    </location>
</feature>
<evidence type="ECO:0000313" key="4">
    <source>
        <dbReference type="Proteomes" id="UP000662914"/>
    </source>
</evidence>
<evidence type="ECO:0000256" key="1">
    <source>
        <dbReference type="SAM" id="MobiDB-lite"/>
    </source>
</evidence>
<dbReference type="KEGG" id="ddz:DSYM_29570"/>